<evidence type="ECO:0000256" key="6">
    <source>
        <dbReference type="ARBA" id="ARBA00023134"/>
    </source>
</evidence>
<gene>
    <name evidence="9" type="ORF">OXX778_LOCUS7613</name>
</gene>
<reference evidence="9" key="1">
    <citation type="submission" date="2021-02" db="EMBL/GenBank/DDBJ databases">
        <authorList>
            <person name="Nowell W R."/>
        </authorList>
    </citation>
    <scope>NUCLEOTIDE SEQUENCE</scope>
    <source>
        <strain evidence="9">Ploen Becks lab</strain>
    </source>
</reference>
<feature type="region of interest" description="Disordered" evidence="7">
    <location>
        <begin position="144"/>
        <end position="190"/>
    </location>
</feature>
<evidence type="ECO:0000256" key="5">
    <source>
        <dbReference type="ARBA" id="ARBA00022917"/>
    </source>
</evidence>
<dbReference type="PANTHER" id="PTHR23001">
    <property type="entry name" value="EUKARYOTIC TRANSLATION INITIATION FACTOR"/>
    <property type="match status" value="1"/>
</dbReference>
<name>A0A813UK82_9BILA</name>
<dbReference type="GO" id="GO:0005525">
    <property type="term" value="F:GTP binding"/>
    <property type="evidence" value="ECO:0007669"/>
    <property type="project" value="UniProtKB-KW"/>
</dbReference>
<keyword evidence="4" id="KW-0547">Nucleotide-binding</keyword>
<dbReference type="InterPro" id="IPR003307">
    <property type="entry name" value="W2_domain"/>
</dbReference>
<dbReference type="InterPro" id="IPR016190">
    <property type="entry name" value="Transl_init_fac_IF2/IF5_Zn-bd"/>
</dbReference>
<organism evidence="9 10">
    <name type="scientific">Brachionus calyciflorus</name>
    <dbReference type="NCBI Taxonomy" id="104777"/>
    <lineage>
        <taxon>Eukaryota</taxon>
        <taxon>Metazoa</taxon>
        <taxon>Spiralia</taxon>
        <taxon>Gnathifera</taxon>
        <taxon>Rotifera</taxon>
        <taxon>Eurotatoria</taxon>
        <taxon>Monogononta</taxon>
        <taxon>Pseudotrocha</taxon>
        <taxon>Ploima</taxon>
        <taxon>Brachionidae</taxon>
        <taxon>Brachionus</taxon>
    </lineage>
</organism>
<dbReference type="Pfam" id="PF01873">
    <property type="entry name" value="eIF-5_eIF-2B"/>
    <property type="match status" value="1"/>
</dbReference>
<dbReference type="PANTHER" id="PTHR23001:SF7">
    <property type="entry name" value="EUKARYOTIC TRANSLATION INITIATION FACTOR 5"/>
    <property type="match status" value="1"/>
</dbReference>
<evidence type="ECO:0000313" key="9">
    <source>
        <dbReference type="EMBL" id="CAF0823873.1"/>
    </source>
</evidence>
<evidence type="ECO:0000256" key="1">
    <source>
        <dbReference type="ARBA" id="ARBA00010397"/>
    </source>
</evidence>
<dbReference type="InterPro" id="IPR016024">
    <property type="entry name" value="ARM-type_fold"/>
</dbReference>
<feature type="region of interest" description="Disordered" evidence="7">
    <location>
        <begin position="372"/>
        <end position="455"/>
    </location>
</feature>
<dbReference type="Gene3D" id="2.20.25.350">
    <property type="match status" value="1"/>
</dbReference>
<dbReference type="SUPFAM" id="SSF100966">
    <property type="entry name" value="Translation initiation factor 2 beta, aIF2beta, N-terminal domain"/>
    <property type="match status" value="1"/>
</dbReference>
<dbReference type="InterPro" id="IPR002735">
    <property type="entry name" value="Transl_init_fac_IF2/IF5_dom"/>
</dbReference>
<dbReference type="InterPro" id="IPR016189">
    <property type="entry name" value="Transl_init_fac_IF2/IF5_N"/>
</dbReference>
<dbReference type="GO" id="GO:0003743">
    <property type="term" value="F:translation initiation factor activity"/>
    <property type="evidence" value="ECO:0007669"/>
    <property type="project" value="UniProtKB-KW"/>
</dbReference>
<comment type="similarity">
    <text evidence="1">Belongs to the eIF-2-beta/eIF-5 family.</text>
</comment>
<dbReference type="CDD" id="cd11561">
    <property type="entry name" value="W2_eIF5"/>
    <property type="match status" value="1"/>
</dbReference>
<dbReference type="SMART" id="SM00515">
    <property type="entry name" value="eIF5C"/>
    <property type="match status" value="1"/>
</dbReference>
<dbReference type="InterPro" id="IPR045196">
    <property type="entry name" value="IF2/IF5"/>
</dbReference>
<dbReference type="GO" id="GO:0005829">
    <property type="term" value="C:cytosol"/>
    <property type="evidence" value="ECO:0007669"/>
    <property type="project" value="TreeGrafter"/>
</dbReference>
<dbReference type="FunFam" id="3.30.30.170:FF:000002">
    <property type="entry name" value="Eukaryotic translation initiation factor 5"/>
    <property type="match status" value="1"/>
</dbReference>
<dbReference type="GO" id="GO:0001732">
    <property type="term" value="P:formation of cytoplasmic translation initiation complex"/>
    <property type="evidence" value="ECO:0007669"/>
    <property type="project" value="TreeGrafter"/>
</dbReference>
<sequence>MGDQMIPVLKDTKDPHYRYKMPKITAKIEGSGNGIKTVITNMTQVAKALDRPASYPTKYFGIELGAQVTMANDIYSVNGSHDADKLLSLLYSFIRKFVLCSKCNNPETHLTIVNGNIKQKCLACGYGTTIPKAIHKLTTYVINHPPNGGEKKTESKKSSKKSSKSSEKNVDDQGQEVKAQDNQDDFEDDFDDDALTSDAYVERLKEMTDGLKSGVYKTDSKESANKFYKIVKEKKDAGELTDVNVQKDLVKEAELLEIRDKSLLVLSELLFTENIIEEIKTYRMLLLRFCNQNRKSQKYLLGGFEKLVGDVYKDKLFDKSINILKQFYDQDILDEEVIIEWASKESKKYISKEMSKKLREKVAPLIKWLKEAEEESDEDDDEEEEKGKTSPVGQKDAKNQPDDDEDEDDDLLEFSHRVQGLQIETVKPSVPIKPVNEEVQNESNGHEDDIDIDNI</sequence>
<dbReference type="SUPFAM" id="SSF75689">
    <property type="entry name" value="Zinc-binding domain of translation initiation factor 2 beta"/>
    <property type="match status" value="1"/>
</dbReference>
<evidence type="ECO:0000259" key="8">
    <source>
        <dbReference type="PROSITE" id="PS51363"/>
    </source>
</evidence>
<dbReference type="AlphaFoldDB" id="A0A813UK82"/>
<comment type="caution">
    <text evidence="9">The sequence shown here is derived from an EMBL/GenBank/DDBJ whole genome shotgun (WGS) entry which is preliminary data.</text>
</comment>
<dbReference type="GO" id="GO:0071074">
    <property type="term" value="F:eukaryotic initiation factor eIF2 binding"/>
    <property type="evidence" value="ECO:0007669"/>
    <property type="project" value="TreeGrafter"/>
</dbReference>
<keyword evidence="6" id="KW-0342">GTP-binding</keyword>
<feature type="compositionally biased region" description="Acidic residues" evidence="7">
    <location>
        <begin position="402"/>
        <end position="412"/>
    </location>
</feature>
<dbReference type="Gene3D" id="1.25.40.180">
    <property type="match status" value="1"/>
</dbReference>
<evidence type="ECO:0000256" key="2">
    <source>
        <dbReference type="ARBA" id="ARBA00018059"/>
    </source>
</evidence>
<keyword evidence="10" id="KW-1185">Reference proteome</keyword>
<keyword evidence="5" id="KW-0648">Protein biosynthesis</keyword>
<evidence type="ECO:0000313" key="10">
    <source>
        <dbReference type="Proteomes" id="UP000663879"/>
    </source>
</evidence>
<evidence type="ECO:0000256" key="4">
    <source>
        <dbReference type="ARBA" id="ARBA00022741"/>
    </source>
</evidence>
<dbReference type="Pfam" id="PF02020">
    <property type="entry name" value="W2"/>
    <property type="match status" value="1"/>
</dbReference>
<proteinExistence type="inferred from homology"/>
<keyword evidence="3" id="KW-0396">Initiation factor</keyword>
<dbReference type="Gene3D" id="3.30.30.170">
    <property type="match status" value="1"/>
</dbReference>
<feature type="compositionally biased region" description="Acidic residues" evidence="7">
    <location>
        <begin position="372"/>
        <end position="384"/>
    </location>
</feature>
<evidence type="ECO:0000256" key="7">
    <source>
        <dbReference type="SAM" id="MobiDB-lite"/>
    </source>
</evidence>
<dbReference type="Proteomes" id="UP000663879">
    <property type="component" value="Unassembled WGS sequence"/>
</dbReference>
<dbReference type="EMBL" id="CAJNOC010000982">
    <property type="protein sequence ID" value="CAF0823873.1"/>
    <property type="molecule type" value="Genomic_DNA"/>
</dbReference>
<dbReference type="PROSITE" id="PS51363">
    <property type="entry name" value="W2"/>
    <property type="match status" value="1"/>
</dbReference>
<evidence type="ECO:0000256" key="3">
    <source>
        <dbReference type="ARBA" id="ARBA00022540"/>
    </source>
</evidence>
<dbReference type="GO" id="GO:0005092">
    <property type="term" value="F:GDP-dissociation inhibitor activity"/>
    <property type="evidence" value="ECO:0007669"/>
    <property type="project" value="TreeGrafter"/>
</dbReference>
<dbReference type="SMART" id="SM00653">
    <property type="entry name" value="eIF2B_5"/>
    <property type="match status" value="1"/>
</dbReference>
<accession>A0A813UK82</accession>
<dbReference type="OrthoDB" id="10250831at2759"/>
<feature type="domain" description="W2" evidence="8">
    <location>
        <begin position="221"/>
        <end position="379"/>
    </location>
</feature>
<dbReference type="SUPFAM" id="SSF48371">
    <property type="entry name" value="ARM repeat"/>
    <property type="match status" value="1"/>
</dbReference>
<protein>
    <recommendedName>
        <fullName evidence="2">Eukaryotic translation initiation factor 5</fullName>
    </recommendedName>
</protein>